<dbReference type="EMBL" id="SPSF01000032">
    <property type="protein sequence ID" value="MPQ63124.1"/>
    <property type="molecule type" value="Genomic_DNA"/>
</dbReference>
<organism evidence="1 2">
    <name type="scientific">Clostridium estertheticum</name>
    <dbReference type="NCBI Taxonomy" id="238834"/>
    <lineage>
        <taxon>Bacteria</taxon>
        <taxon>Bacillati</taxon>
        <taxon>Bacillota</taxon>
        <taxon>Clostridia</taxon>
        <taxon>Eubacteriales</taxon>
        <taxon>Clostridiaceae</taxon>
        <taxon>Clostridium</taxon>
    </lineage>
</organism>
<accession>A0A5N7J316</accession>
<reference evidence="1 2" key="1">
    <citation type="journal article" date="2019" name="Lett. Appl. Microbiol.">
        <title>A case of 'blown pack' spoilage of vacuum-packaged pork likely associated with Clostridium estertheticum in Canada.</title>
        <authorList>
            <person name="Zhang P."/>
            <person name="Ward P."/>
            <person name="McMullen L.M."/>
            <person name="Yang X."/>
        </authorList>
    </citation>
    <scope>NUCLEOTIDE SEQUENCE [LARGE SCALE GENOMIC DNA]</scope>
    <source>
        <strain evidence="1 2">MA19</strain>
    </source>
</reference>
<comment type="caution">
    <text evidence="1">The sequence shown here is derived from an EMBL/GenBank/DDBJ whole genome shotgun (WGS) entry which is preliminary data.</text>
</comment>
<sequence>MGKIFSIESLAGGAIAEQINGALEKVLENISDLNTPYKTKRKLNISLVFNSDKSREMSDISITIKPTLAPATATETRILIDRDNKGRIVGAEYKKQIPGQMEMKLECDEEGEVINDPEAEAQDLKGLQIVK</sequence>
<dbReference type="Proteomes" id="UP000342249">
    <property type="component" value="Unassembled WGS sequence"/>
</dbReference>
<proteinExistence type="predicted"/>
<gene>
    <name evidence="1" type="ORF">E4V82_13515</name>
</gene>
<evidence type="ECO:0000313" key="1">
    <source>
        <dbReference type="EMBL" id="MPQ63124.1"/>
    </source>
</evidence>
<dbReference type="AlphaFoldDB" id="A0A5N7J316"/>
<evidence type="ECO:0000313" key="2">
    <source>
        <dbReference type="Proteomes" id="UP000342249"/>
    </source>
</evidence>
<name>A0A5N7J316_9CLOT</name>
<protein>
    <submittedName>
        <fullName evidence="1">Replication terminator protein</fullName>
    </submittedName>
</protein>
<dbReference type="RefSeq" id="WP_152752678.1">
    <property type="nucleotide sequence ID" value="NZ_SPSE01000033.1"/>
</dbReference>